<evidence type="ECO:0000313" key="3">
    <source>
        <dbReference type="EMBL" id="TPR53535.1"/>
    </source>
</evidence>
<sequence length="325" mass="37630">MHQIDFSKYNSVEQLYEEKKKTYSIWFILFTIFFALIVVLQVATLIEYAVNKANYIGHYAQEIPEATTVQINNAYYSSVSTFAVLVCLTVGIFIWHVFSLAKATTKKDYSLYSFILSQIYLLVIIFQIITIIFSGLSYFKINSWDINKILRLTSTILFIVVYFAIFLQCSKIIKIFRYLKVDIMQRNIQTDPYFQMFSNFMNGNFGQFNAANNSEVQNQNPVTNDDAVEAAIVSEALPNKSSYRAKLELLDHEQLTKMAEKLNIFGAKDLTKDQLIEKISTIFEEKIVKNINKEDHKLDDKTKKEDLKNKNEEDENASDDDKGEN</sequence>
<evidence type="ECO:0000256" key="2">
    <source>
        <dbReference type="SAM" id="Phobius"/>
    </source>
</evidence>
<reference evidence="3" key="1">
    <citation type="submission" date="2019-06" db="EMBL/GenBank/DDBJ databases">
        <title>Mycoplasma neophronis type strain whole genome sequence.</title>
        <authorList>
            <person name="Spergser J."/>
        </authorList>
    </citation>
    <scope>NUCLEOTIDE SEQUENCE [LARGE SCALE GENOMIC DNA]</scope>
    <source>
        <strain evidence="3">DSM 24097</strain>
    </source>
</reference>
<keyword evidence="2" id="KW-1133">Transmembrane helix</keyword>
<evidence type="ECO:0000313" key="4">
    <source>
        <dbReference type="Proteomes" id="UP000316851"/>
    </source>
</evidence>
<dbReference type="EMBL" id="VHHP01000006">
    <property type="protein sequence ID" value="TPR53535.1"/>
    <property type="molecule type" value="Genomic_DNA"/>
</dbReference>
<feature type="transmembrane region" description="Helical" evidence="2">
    <location>
        <begin position="25"/>
        <end position="46"/>
    </location>
</feature>
<feature type="transmembrane region" description="Helical" evidence="2">
    <location>
        <begin position="119"/>
        <end position="137"/>
    </location>
</feature>
<feature type="compositionally biased region" description="Acidic residues" evidence="1">
    <location>
        <begin position="312"/>
        <end position="325"/>
    </location>
</feature>
<feature type="compositionally biased region" description="Basic and acidic residues" evidence="1">
    <location>
        <begin position="293"/>
        <end position="311"/>
    </location>
</feature>
<name>A0ABY2Z1J5_9BACT</name>
<gene>
    <name evidence="3" type="ORF">FJR74_02450</name>
</gene>
<dbReference type="RefSeq" id="WP_140914964.1">
    <property type="nucleotide sequence ID" value="NZ_VHHP01000006.1"/>
</dbReference>
<organism evidence="3 4">
    <name type="scientific">Metamycoplasma neophronis</name>
    <dbReference type="NCBI Taxonomy" id="872983"/>
    <lineage>
        <taxon>Bacteria</taxon>
        <taxon>Bacillati</taxon>
        <taxon>Mycoplasmatota</taxon>
        <taxon>Mycoplasmoidales</taxon>
        <taxon>Metamycoplasmataceae</taxon>
        <taxon>Metamycoplasma</taxon>
    </lineage>
</organism>
<keyword evidence="2" id="KW-0472">Membrane</keyword>
<comment type="caution">
    <text evidence="3">The sequence shown here is derived from an EMBL/GenBank/DDBJ whole genome shotgun (WGS) entry which is preliminary data.</text>
</comment>
<evidence type="ECO:0008006" key="5">
    <source>
        <dbReference type="Google" id="ProtNLM"/>
    </source>
</evidence>
<feature type="region of interest" description="Disordered" evidence="1">
    <location>
        <begin position="293"/>
        <end position="325"/>
    </location>
</feature>
<dbReference type="Proteomes" id="UP000316851">
    <property type="component" value="Unassembled WGS sequence"/>
</dbReference>
<feature type="transmembrane region" description="Helical" evidence="2">
    <location>
        <begin position="74"/>
        <end position="98"/>
    </location>
</feature>
<keyword evidence="2" id="KW-0812">Transmembrane</keyword>
<accession>A0ABY2Z1J5</accession>
<evidence type="ECO:0000256" key="1">
    <source>
        <dbReference type="SAM" id="MobiDB-lite"/>
    </source>
</evidence>
<protein>
    <recommendedName>
        <fullName evidence="5">Rho termination factor N-terminal domain-containing protein</fullName>
    </recommendedName>
</protein>
<feature type="transmembrane region" description="Helical" evidence="2">
    <location>
        <begin position="149"/>
        <end position="167"/>
    </location>
</feature>
<proteinExistence type="predicted"/>
<keyword evidence="4" id="KW-1185">Reference proteome</keyword>